<evidence type="ECO:0000256" key="7">
    <source>
        <dbReference type="PROSITE-ProRule" id="PRU00221"/>
    </source>
</evidence>
<evidence type="ECO:0000256" key="3">
    <source>
        <dbReference type="ARBA" id="ARBA00022574"/>
    </source>
</evidence>
<keyword evidence="3 7" id="KW-0853">WD repeat</keyword>
<dbReference type="PANTHER" id="PTHR22851:SF0">
    <property type="entry name" value="DDB1- AND CUL4-ASSOCIATED FACTOR 13"/>
    <property type="match status" value="1"/>
</dbReference>
<dbReference type="GO" id="GO:0000462">
    <property type="term" value="P:maturation of SSU-rRNA from tricistronic rRNA transcript (SSU-rRNA, 5.8S rRNA, LSU-rRNA)"/>
    <property type="evidence" value="ECO:0007669"/>
    <property type="project" value="TreeGrafter"/>
</dbReference>
<dbReference type="InterPro" id="IPR007287">
    <property type="entry name" value="Sof1"/>
</dbReference>
<dbReference type="InterPro" id="IPR051733">
    <property type="entry name" value="WD_repeat_DCAF13/WDSOF1"/>
</dbReference>
<keyword evidence="11" id="KW-1185">Reference proteome</keyword>
<evidence type="ECO:0000256" key="1">
    <source>
        <dbReference type="ARBA" id="ARBA00004604"/>
    </source>
</evidence>
<name>A0AAV7K0H4_9METZ</name>
<feature type="region of interest" description="Disordered" evidence="8">
    <location>
        <begin position="376"/>
        <end position="399"/>
    </location>
</feature>
<evidence type="ECO:0000256" key="6">
    <source>
        <dbReference type="ARBA" id="ARBA00023274"/>
    </source>
</evidence>
<evidence type="ECO:0000256" key="2">
    <source>
        <dbReference type="ARBA" id="ARBA00005649"/>
    </source>
</evidence>
<dbReference type="Pfam" id="PF04158">
    <property type="entry name" value="Sof1"/>
    <property type="match status" value="1"/>
</dbReference>
<comment type="subcellular location">
    <subcellularLocation>
        <location evidence="1">Nucleus</location>
        <location evidence="1">Nucleolus</location>
    </subcellularLocation>
</comment>
<gene>
    <name evidence="10" type="ORF">LOD99_2932</name>
</gene>
<sequence length="416" mass="48052">MEKPQIKVLSRNPLNYMRATKNDIHKISRNYSPSLHPYPASREYTRALNATKLDRVFAKPFMCSLDGHRDGFVRGICIGGSADKYITVGDDKVIKIWKDPSRINISRDCTDPVSTILTTQVLMGCDHSYTDSTFATCGSSQVDLWDEERAEPVNTFRWDTPSNSFTDTVNSVKYNPVESYVLASTASDRSVMLYDIRQSTLLKKLTLKSRSNQVCWNPMEAYHFTVACEDSNLYTFDMRNLDIAANVHQDHLGAVMDVDYSPTGREFVAASYDKTIRIFPSKGSGHSREIYHTKRMQRVFGVKWSLDAHYIISCSDETNIRLWKANASEKLLVTNYREKKSLEYKAKLCEKYKHHPQIKRIAKHRHIPRQLYHAREEKRGMTEKEQRKQQNRIIHSKPASIDIVPERKKTVLKIED</sequence>
<keyword evidence="5" id="KW-0539">Nucleus</keyword>
<proteinExistence type="inferred from homology"/>
<dbReference type="InterPro" id="IPR015943">
    <property type="entry name" value="WD40/YVTN_repeat-like_dom_sf"/>
</dbReference>
<dbReference type="AlphaFoldDB" id="A0AAV7K0H4"/>
<evidence type="ECO:0000256" key="4">
    <source>
        <dbReference type="ARBA" id="ARBA00022737"/>
    </source>
</evidence>
<comment type="caution">
    <text evidence="10">The sequence shown here is derived from an EMBL/GenBank/DDBJ whole genome shotgun (WGS) entry which is preliminary data.</text>
</comment>
<reference evidence="10 11" key="1">
    <citation type="journal article" date="2023" name="BMC Biol.">
        <title>The compact genome of the sponge Oopsacas minuta (Hexactinellida) is lacking key metazoan core genes.</title>
        <authorList>
            <person name="Santini S."/>
            <person name="Schenkelaars Q."/>
            <person name="Jourda C."/>
            <person name="Duchesne M."/>
            <person name="Belahbib H."/>
            <person name="Rocher C."/>
            <person name="Selva M."/>
            <person name="Riesgo A."/>
            <person name="Vervoort M."/>
            <person name="Leys S.P."/>
            <person name="Kodjabachian L."/>
            <person name="Le Bivic A."/>
            <person name="Borchiellini C."/>
            <person name="Claverie J.M."/>
            <person name="Renard E."/>
        </authorList>
    </citation>
    <scope>NUCLEOTIDE SEQUENCE [LARGE SCALE GENOMIC DNA]</scope>
    <source>
        <strain evidence="10">SPO-2</strain>
    </source>
</reference>
<dbReference type="PANTHER" id="PTHR22851">
    <property type="entry name" value="U3 SMALL NUCLEOLAR RNA U3 SNORNA ASSOCIATED PROTEIN"/>
    <property type="match status" value="1"/>
</dbReference>
<dbReference type="EMBL" id="JAKMXF010000233">
    <property type="protein sequence ID" value="KAI6654085.1"/>
    <property type="molecule type" value="Genomic_DNA"/>
</dbReference>
<evidence type="ECO:0000313" key="10">
    <source>
        <dbReference type="EMBL" id="KAI6654085.1"/>
    </source>
</evidence>
<dbReference type="SMART" id="SM00320">
    <property type="entry name" value="WD40"/>
    <property type="match status" value="6"/>
</dbReference>
<feature type="repeat" description="WD" evidence="7">
    <location>
        <begin position="248"/>
        <end position="279"/>
    </location>
</feature>
<dbReference type="PROSITE" id="PS50082">
    <property type="entry name" value="WD_REPEATS_2"/>
    <property type="match status" value="2"/>
</dbReference>
<dbReference type="InterPro" id="IPR036322">
    <property type="entry name" value="WD40_repeat_dom_sf"/>
</dbReference>
<dbReference type="InterPro" id="IPR001680">
    <property type="entry name" value="WD40_rpt"/>
</dbReference>
<evidence type="ECO:0000313" key="11">
    <source>
        <dbReference type="Proteomes" id="UP001165289"/>
    </source>
</evidence>
<keyword evidence="4" id="KW-0677">Repeat</keyword>
<dbReference type="SUPFAM" id="SSF50978">
    <property type="entry name" value="WD40 repeat-like"/>
    <property type="match status" value="1"/>
</dbReference>
<evidence type="ECO:0000256" key="5">
    <source>
        <dbReference type="ARBA" id="ARBA00023242"/>
    </source>
</evidence>
<protein>
    <recommendedName>
        <fullName evidence="9">Sof1-like protein domain-containing protein</fullName>
    </recommendedName>
</protein>
<dbReference type="Proteomes" id="UP001165289">
    <property type="component" value="Unassembled WGS sequence"/>
</dbReference>
<feature type="domain" description="Sof1-like protein" evidence="9">
    <location>
        <begin position="325"/>
        <end position="411"/>
    </location>
</feature>
<organism evidence="10 11">
    <name type="scientific">Oopsacas minuta</name>
    <dbReference type="NCBI Taxonomy" id="111878"/>
    <lineage>
        <taxon>Eukaryota</taxon>
        <taxon>Metazoa</taxon>
        <taxon>Porifera</taxon>
        <taxon>Hexactinellida</taxon>
        <taxon>Hexasterophora</taxon>
        <taxon>Lyssacinosida</taxon>
        <taxon>Leucopsacidae</taxon>
        <taxon>Oopsacas</taxon>
    </lineage>
</organism>
<feature type="compositionally biased region" description="Basic and acidic residues" evidence="8">
    <location>
        <begin position="376"/>
        <end position="388"/>
    </location>
</feature>
<accession>A0AAV7K0H4</accession>
<keyword evidence="6" id="KW-0687">Ribonucleoprotein</keyword>
<evidence type="ECO:0000259" key="9">
    <source>
        <dbReference type="Pfam" id="PF04158"/>
    </source>
</evidence>
<dbReference type="Gene3D" id="2.130.10.10">
    <property type="entry name" value="YVTN repeat-like/Quinoprotein amine dehydrogenase"/>
    <property type="match status" value="1"/>
</dbReference>
<comment type="similarity">
    <text evidence="2">Belongs to the WD repeat DCAF13/WDSOF1 family.</text>
</comment>
<evidence type="ECO:0000256" key="8">
    <source>
        <dbReference type="SAM" id="MobiDB-lite"/>
    </source>
</evidence>
<feature type="repeat" description="WD" evidence="7">
    <location>
        <begin position="292"/>
        <end position="333"/>
    </location>
</feature>
<dbReference type="Pfam" id="PF00400">
    <property type="entry name" value="WD40"/>
    <property type="match status" value="4"/>
</dbReference>
<dbReference type="GO" id="GO:0032040">
    <property type="term" value="C:small-subunit processome"/>
    <property type="evidence" value="ECO:0007669"/>
    <property type="project" value="TreeGrafter"/>
</dbReference>